<dbReference type="OrthoDB" id="1982436at2759"/>
<gene>
    <name evidence="1" type="ORF">KP509_10G072500</name>
</gene>
<organism evidence="1 2">
    <name type="scientific">Ceratopteris richardii</name>
    <name type="common">Triangle waterfern</name>
    <dbReference type="NCBI Taxonomy" id="49495"/>
    <lineage>
        <taxon>Eukaryota</taxon>
        <taxon>Viridiplantae</taxon>
        <taxon>Streptophyta</taxon>
        <taxon>Embryophyta</taxon>
        <taxon>Tracheophyta</taxon>
        <taxon>Polypodiopsida</taxon>
        <taxon>Polypodiidae</taxon>
        <taxon>Polypodiales</taxon>
        <taxon>Pteridineae</taxon>
        <taxon>Pteridaceae</taxon>
        <taxon>Parkerioideae</taxon>
        <taxon>Ceratopteris</taxon>
    </lineage>
</organism>
<dbReference type="Proteomes" id="UP000825935">
    <property type="component" value="Chromosome 10"/>
</dbReference>
<evidence type="ECO:0000313" key="2">
    <source>
        <dbReference type="Proteomes" id="UP000825935"/>
    </source>
</evidence>
<name>A0A8T2TYN7_CERRI</name>
<protein>
    <submittedName>
        <fullName evidence="1">Uncharacterized protein</fullName>
    </submittedName>
</protein>
<evidence type="ECO:0000313" key="1">
    <source>
        <dbReference type="EMBL" id="KAH7428042.1"/>
    </source>
</evidence>
<reference evidence="1" key="1">
    <citation type="submission" date="2021-08" db="EMBL/GenBank/DDBJ databases">
        <title>WGS assembly of Ceratopteris richardii.</title>
        <authorList>
            <person name="Marchant D.B."/>
            <person name="Chen G."/>
            <person name="Jenkins J."/>
            <person name="Shu S."/>
            <person name="Leebens-Mack J."/>
            <person name="Grimwood J."/>
            <person name="Schmutz J."/>
            <person name="Soltis P."/>
            <person name="Soltis D."/>
            <person name="Chen Z.-H."/>
        </authorList>
    </citation>
    <scope>NUCLEOTIDE SEQUENCE</scope>
    <source>
        <strain evidence="1">Whitten #5841</strain>
        <tissue evidence="1">Leaf</tissue>
    </source>
</reference>
<dbReference type="AlphaFoldDB" id="A0A8T2TYN7"/>
<keyword evidence="2" id="KW-1185">Reference proteome</keyword>
<dbReference type="EMBL" id="CM035415">
    <property type="protein sequence ID" value="KAH7428042.1"/>
    <property type="molecule type" value="Genomic_DNA"/>
</dbReference>
<proteinExistence type="predicted"/>
<sequence length="160" mass="17386">MKGWRGATDEEEEEEELARVPSTLRRSVIGLAAMAEKAFAAVEAAKDRERVACKAAMKGVEAYCRAVMEGNMAECAKLEGSVRSACIMTDTVTKLVAESSKEYMSHKVKASAYPSVALNATHSALYNTRKSNELSNLIKSKSFAHPMSMKCTSITKDPEA</sequence>
<accession>A0A8T2TYN7</accession>
<comment type="caution">
    <text evidence="1">The sequence shown here is derived from an EMBL/GenBank/DDBJ whole genome shotgun (WGS) entry which is preliminary data.</text>
</comment>